<keyword evidence="3" id="KW-0238">DNA-binding</keyword>
<gene>
    <name evidence="6" type="ORF">HNP81_003822</name>
</gene>
<comment type="caution">
    <text evidence="6">The sequence shown here is derived from an EMBL/GenBank/DDBJ whole genome shotgun (WGS) entry which is preliminary data.</text>
</comment>
<dbReference type="PROSITE" id="PS00715">
    <property type="entry name" value="SIGMA70_1"/>
    <property type="match status" value="1"/>
</dbReference>
<reference evidence="6 7" key="1">
    <citation type="submission" date="2020-08" db="EMBL/GenBank/DDBJ databases">
        <title>Genomic Encyclopedia of Type Strains, Phase IV (KMG-IV): sequencing the most valuable type-strain genomes for metagenomic binning, comparative biology and taxonomic classification.</title>
        <authorList>
            <person name="Goeker M."/>
        </authorList>
    </citation>
    <scope>NUCLEOTIDE SEQUENCE [LARGE SCALE GENOMIC DNA]</scope>
    <source>
        <strain evidence="6 7">DSM 105481</strain>
    </source>
</reference>
<dbReference type="InterPro" id="IPR016371">
    <property type="entry name" value="RNA_pol_sigma-H_factor"/>
</dbReference>
<accession>A0ABR6CU03</accession>
<dbReference type="InterPro" id="IPR014284">
    <property type="entry name" value="RNA_pol_sigma-70_dom"/>
</dbReference>
<dbReference type="NCBIfam" id="NF006148">
    <property type="entry name" value="PRK08295.1-5"/>
    <property type="match status" value="1"/>
</dbReference>
<dbReference type="InterPro" id="IPR013325">
    <property type="entry name" value="RNA_pol_sigma_r2"/>
</dbReference>
<feature type="domain" description="RNA polymerase sigma-70" evidence="5">
    <location>
        <begin position="61"/>
        <end position="74"/>
    </location>
</feature>
<evidence type="ECO:0000259" key="5">
    <source>
        <dbReference type="PROSITE" id="PS00715"/>
    </source>
</evidence>
<evidence type="ECO:0000256" key="2">
    <source>
        <dbReference type="ARBA" id="ARBA00023082"/>
    </source>
</evidence>
<dbReference type="InterPro" id="IPR036388">
    <property type="entry name" value="WH-like_DNA-bd_sf"/>
</dbReference>
<dbReference type="NCBIfam" id="NF006147">
    <property type="entry name" value="PRK08295.1-4"/>
    <property type="match status" value="1"/>
</dbReference>
<dbReference type="PANTHER" id="PTHR30385">
    <property type="entry name" value="SIGMA FACTOR F FLAGELLAR"/>
    <property type="match status" value="1"/>
</dbReference>
<keyword evidence="1" id="KW-0805">Transcription regulation</keyword>
<dbReference type="InterPro" id="IPR013249">
    <property type="entry name" value="RNA_pol_sigma70_r4_t2"/>
</dbReference>
<dbReference type="SUPFAM" id="SSF88659">
    <property type="entry name" value="Sigma3 and sigma4 domains of RNA polymerase sigma factors"/>
    <property type="match status" value="1"/>
</dbReference>
<dbReference type="Pfam" id="PF08281">
    <property type="entry name" value="Sigma70_r4_2"/>
    <property type="match status" value="1"/>
</dbReference>
<organism evidence="6 7">
    <name type="scientific">Peribacillus huizhouensis</name>
    <dbReference type="NCBI Taxonomy" id="1501239"/>
    <lineage>
        <taxon>Bacteria</taxon>
        <taxon>Bacillati</taxon>
        <taxon>Bacillota</taxon>
        <taxon>Bacilli</taxon>
        <taxon>Bacillales</taxon>
        <taxon>Bacillaceae</taxon>
        <taxon>Peribacillus</taxon>
    </lineage>
</organism>
<dbReference type="SUPFAM" id="SSF88946">
    <property type="entry name" value="Sigma2 domain of RNA polymerase sigma factors"/>
    <property type="match status" value="1"/>
</dbReference>
<name>A0ABR6CU03_9BACI</name>
<dbReference type="PANTHER" id="PTHR30385:SF1">
    <property type="entry name" value="RNA POLYMERASE SIGMA-H FACTOR"/>
    <property type="match status" value="1"/>
</dbReference>
<proteinExistence type="predicted"/>
<dbReference type="InterPro" id="IPR000943">
    <property type="entry name" value="RNA_pol_sigma70"/>
</dbReference>
<dbReference type="EMBL" id="JACJHX010000015">
    <property type="protein sequence ID" value="MBA9028502.1"/>
    <property type="molecule type" value="Genomic_DNA"/>
</dbReference>
<dbReference type="InterPro" id="IPR007627">
    <property type="entry name" value="RNA_pol_sigma70_r2"/>
</dbReference>
<evidence type="ECO:0000256" key="3">
    <source>
        <dbReference type="ARBA" id="ARBA00023125"/>
    </source>
</evidence>
<dbReference type="Gene3D" id="1.20.120.1810">
    <property type="match status" value="1"/>
</dbReference>
<evidence type="ECO:0000313" key="6">
    <source>
        <dbReference type="EMBL" id="MBA9028502.1"/>
    </source>
</evidence>
<keyword evidence="7" id="KW-1185">Reference proteome</keyword>
<sequence length="216" mass="24997">MNVNFKVNQSVGNYANLEDKVLVKMAHSGDSESLAFLINKYQNFVQMKTRPYFLVGADKEDLVQEGMIGLYKAIRDFKEDMNTSFKSFADLCITRQILTAIKVANRQKHGPLNAYISLDKPLYDNESNYTLKDMISEQEITNPEVLIINQENFDDINKKISKLLSELERRVMDLYIKGHSYVEISEELNTHVKSIDNALQRVKRKLEQILREKIAI</sequence>
<keyword evidence="2" id="KW-0731">Sigma factor</keyword>
<evidence type="ECO:0000256" key="1">
    <source>
        <dbReference type="ARBA" id="ARBA00023015"/>
    </source>
</evidence>
<dbReference type="InterPro" id="IPR013324">
    <property type="entry name" value="RNA_pol_sigma_r3/r4-like"/>
</dbReference>
<dbReference type="NCBIfam" id="NF006145">
    <property type="entry name" value="PRK08295.1-2"/>
    <property type="match status" value="1"/>
</dbReference>
<keyword evidence="4" id="KW-0804">Transcription</keyword>
<dbReference type="NCBIfam" id="TIGR02937">
    <property type="entry name" value="sigma70-ECF"/>
    <property type="match status" value="1"/>
</dbReference>
<dbReference type="PIRSF" id="PIRSF002939">
    <property type="entry name" value="RNA_polymerase_sigma-H_factor"/>
    <property type="match status" value="1"/>
</dbReference>
<dbReference type="NCBIfam" id="TIGR02859">
    <property type="entry name" value="spore_sigH"/>
    <property type="match status" value="1"/>
</dbReference>
<dbReference type="Gene3D" id="1.10.10.10">
    <property type="entry name" value="Winged helix-like DNA-binding domain superfamily/Winged helix DNA-binding domain"/>
    <property type="match status" value="1"/>
</dbReference>
<dbReference type="Proteomes" id="UP000626697">
    <property type="component" value="Unassembled WGS sequence"/>
</dbReference>
<protein>
    <submittedName>
        <fullName evidence="6">RNA polymerase sporulation-specific sigma factor</fullName>
    </submittedName>
</protein>
<evidence type="ECO:0000256" key="4">
    <source>
        <dbReference type="ARBA" id="ARBA00023163"/>
    </source>
</evidence>
<evidence type="ECO:0000313" key="7">
    <source>
        <dbReference type="Proteomes" id="UP000626697"/>
    </source>
</evidence>
<dbReference type="InterPro" id="IPR014218">
    <property type="entry name" value="RNA_pol_sigma-H"/>
</dbReference>
<dbReference type="Pfam" id="PF04542">
    <property type="entry name" value="Sigma70_r2"/>
    <property type="match status" value="1"/>
</dbReference>